<evidence type="ECO:0000256" key="7">
    <source>
        <dbReference type="ARBA" id="ARBA00048696"/>
    </source>
</evidence>
<dbReference type="Gene3D" id="1.10.3290.10">
    <property type="entry name" value="Fido-like domain"/>
    <property type="match status" value="1"/>
</dbReference>
<keyword evidence="10" id="KW-1185">Reference proteome</keyword>
<evidence type="ECO:0000256" key="3">
    <source>
        <dbReference type="ARBA" id="ARBA00022741"/>
    </source>
</evidence>
<sequence length="163" mass="18850">MRIVSIRDVELARSVLPDEYNSEHLQAFHRHLFQDVFDWAGQFRTVDISKDGARFAHYAFLDDQVSEVLARLEADDWLTGLSRERFVARLAFYYGEINARHPFREGNGRTQRAFLRQLSASAGWHLDWSELNKANNIEASRRNLVAADTSMLVDVLTRVVVKI</sequence>
<dbReference type="PANTHER" id="PTHR39560:SF1">
    <property type="entry name" value="PROTEIN ADENYLYLTRANSFERASE FIC-RELATED"/>
    <property type="match status" value="1"/>
</dbReference>
<evidence type="ECO:0000259" key="8">
    <source>
        <dbReference type="PROSITE" id="PS51459"/>
    </source>
</evidence>
<protein>
    <recommendedName>
        <fullName evidence="5">protein adenylyltransferase</fullName>
        <ecNumber evidence="5">2.7.7.108</ecNumber>
    </recommendedName>
</protein>
<feature type="domain" description="Fido" evidence="8">
    <location>
        <begin position="20"/>
        <end position="162"/>
    </location>
</feature>
<evidence type="ECO:0000256" key="6">
    <source>
        <dbReference type="ARBA" id="ARBA00047939"/>
    </source>
</evidence>
<dbReference type="PROSITE" id="PS51459">
    <property type="entry name" value="FIDO"/>
    <property type="match status" value="1"/>
</dbReference>
<keyword evidence="1" id="KW-0808">Transferase</keyword>
<comment type="caution">
    <text evidence="9">The sequence shown here is derived from an EMBL/GenBank/DDBJ whole genome shotgun (WGS) entry which is preliminary data.</text>
</comment>
<dbReference type="Pfam" id="PF02661">
    <property type="entry name" value="Fic"/>
    <property type="match status" value="1"/>
</dbReference>
<dbReference type="InterPro" id="IPR036597">
    <property type="entry name" value="Fido-like_dom_sf"/>
</dbReference>
<keyword evidence="2" id="KW-0548">Nucleotidyltransferase</keyword>
<dbReference type="EC" id="2.7.7.108" evidence="5"/>
<evidence type="ECO:0000256" key="2">
    <source>
        <dbReference type="ARBA" id="ARBA00022695"/>
    </source>
</evidence>
<name>A0ABS8ZGL3_9PSEU</name>
<keyword evidence="4" id="KW-0067">ATP-binding</keyword>
<evidence type="ECO:0000313" key="10">
    <source>
        <dbReference type="Proteomes" id="UP001521150"/>
    </source>
</evidence>
<organism evidence="9 10">
    <name type="scientific">Kibdelosporangium philippinense</name>
    <dbReference type="NCBI Taxonomy" id="211113"/>
    <lineage>
        <taxon>Bacteria</taxon>
        <taxon>Bacillati</taxon>
        <taxon>Actinomycetota</taxon>
        <taxon>Actinomycetes</taxon>
        <taxon>Pseudonocardiales</taxon>
        <taxon>Pseudonocardiaceae</taxon>
        <taxon>Kibdelosporangium</taxon>
    </lineage>
</organism>
<dbReference type="RefSeq" id="WP_233727681.1">
    <property type="nucleotide sequence ID" value="NZ_JAJVCN010000002.1"/>
</dbReference>
<evidence type="ECO:0000256" key="5">
    <source>
        <dbReference type="ARBA" id="ARBA00034531"/>
    </source>
</evidence>
<evidence type="ECO:0000313" key="9">
    <source>
        <dbReference type="EMBL" id="MCE7006178.1"/>
    </source>
</evidence>
<dbReference type="PANTHER" id="PTHR39560">
    <property type="entry name" value="PROTEIN ADENYLYLTRANSFERASE FIC-RELATED"/>
    <property type="match status" value="1"/>
</dbReference>
<reference evidence="9 10" key="1">
    <citation type="submission" date="2021-12" db="EMBL/GenBank/DDBJ databases">
        <title>Genome sequence of Kibdelosporangium philippinense ATCC 49844.</title>
        <authorList>
            <person name="Fedorov E.A."/>
            <person name="Omeragic M."/>
            <person name="Shalygina K.F."/>
            <person name="Maclea K.S."/>
        </authorList>
    </citation>
    <scope>NUCLEOTIDE SEQUENCE [LARGE SCALE GENOMIC DNA]</scope>
    <source>
        <strain evidence="9 10">ATCC 49844</strain>
    </source>
</reference>
<comment type="catalytic activity">
    <reaction evidence="6">
        <text>L-threonyl-[protein] + ATP = 3-O-(5'-adenylyl)-L-threonyl-[protein] + diphosphate</text>
        <dbReference type="Rhea" id="RHEA:54292"/>
        <dbReference type="Rhea" id="RHEA-COMP:11060"/>
        <dbReference type="Rhea" id="RHEA-COMP:13847"/>
        <dbReference type="ChEBI" id="CHEBI:30013"/>
        <dbReference type="ChEBI" id="CHEBI:30616"/>
        <dbReference type="ChEBI" id="CHEBI:33019"/>
        <dbReference type="ChEBI" id="CHEBI:138113"/>
        <dbReference type="EC" id="2.7.7.108"/>
    </reaction>
</comment>
<dbReference type="EMBL" id="JAJVCN010000002">
    <property type="protein sequence ID" value="MCE7006178.1"/>
    <property type="molecule type" value="Genomic_DNA"/>
</dbReference>
<dbReference type="InterPro" id="IPR003812">
    <property type="entry name" value="Fido"/>
</dbReference>
<evidence type="ECO:0000256" key="1">
    <source>
        <dbReference type="ARBA" id="ARBA00022679"/>
    </source>
</evidence>
<gene>
    <name evidence="9" type="ORF">LWC34_25555</name>
</gene>
<comment type="catalytic activity">
    <reaction evidence="7">
        <text>L-tyrosyl-[protein] + ATP = O-(5'-adenylyl)-L-tyrosyl-[protein] + diphosphate</text>
        <dbReference type="Rhea" id="RHEA:54288"/>
        <dbReference type="Rhea" id="RHEA-COMP:10136"/>
        <dbReference type="Rhea" id="RHEA-COMP:13846"/>
        <dbReference type="ChEBI" id="CHEBI:30616"/>
        <dbReference type="ChEBI" id="CHEBI:33019"/>
        <dbReference type="ChEBI" id="CHEBI:46858"/>
        <dbReference type="ChEBI" id="CHEBI:83624"/>
        <dbReference type="EC" id="2.7.7.108"/>
    </reaction>
</comment>
<evidence type="ECO:0000256" key="4">
    <source>
        <dbReference type="ARBA" id="ARBA00022840"/>
    </source>
</evidence>
<dbReference type="Proteomes" id="UP001521150">
    <property type="component" value="Unassembled WGS sequence"/>
</dbReference>
<accession>A0ABS8ZGL3</accession>
<dbReference type="SUPFAM" id="SSF140931">
    <property type="entry name" value="Fic-like"/>
    <property type="match status" value="1"/>
</dbReference>
<proteinExistence type="predicted"/>
<keyword evidence="3" id="KW-0547">Nucleotide-binding</keyword>